<dbReference type="SUPFAM" id="SSF46689">
    <property type="entry name" value="Homeodomain-like"/>
    <property type="match status" value="2"/>
</dbReference>
<name>A0A564UA23_9FIRM</name>
<dbReference type="InterPro" id="IPR009057">
    <property type="entry name" value="Homeodomain-like_sf"/>
</dbReference>
<dbReference type="GO" id="GO:0003700">
    <property type="term" value="F:DNA-binding transcription factor activity"/>
    <property type="evidence" value="ECO:0007669"/>
    <property type="project" value="InterPro"/>
</dbReference>
<dbReference type="InterPro" id="IPR003313">
    <property type="entry name" value="AraC-bd"/>
</dbReference>
<protein>
    <submittedName>
        <fullName evidence="5">HTH-type transcriptional activator RhaS</fullName>
    </submittedName>
</protein>
<dbReference type="PRINTS" id="PR00032">
    <property type="entry name" value="HTHARAC"/>
</dbReference>
<dbReference type="Proteomes" id="UP000363661">
    <property type="component" value="Unassembled WGS sequence"/>
</dbReference>
<keyword evidence="6" id="KW-1185">Reference proteome</keyword>
<dbReference type="EMBL" id="CABHNA010000071">
    <property type="protein sequence ID" value="VUX16353.1"/>
    <property type="molecule type" value="Genomic_DNA"/>
</dbReference>
<dbReference type="PROSITE" id="PS01124">
    <property type="entry name" value="HTH_ARAC_FAMILY_2"/>
    <property type="match status" value="1"/>
</dbReference>
<sequence length="329" mass="38594">MFEKIHFIENQHFVLTPHNMIHEIEASPSDNAQQSVIHAKEQLSHKFNLDGRIRILFPDSDTPTDPEHYFYPQIFCLFECGPNYYTKRDNYNSYEIVFTYSGTGYLEYDGKSYTIEPGCGFFIDCRKPHFYKTQGETWEHSVLHFNGSISEKLYAEYASYGDVTFHDALDGNYHSHVENLLNIWDHFQIYKDLQISNTICDIVTYLLLLKAMDEHSDVIKVPETITYLSKYMRHNFSSNITLDFLADFANVSKYHLTREFKKYMGTTPIQYLISVRIMNAKFMLIHTPVPISVIAEESGFSDINNFNRLFLKNVGMTPRDYRKQHDPLK</sequence>
<dbReference type="PANTHER" id="PTHR43280:SF28">
    <property type="entry name" value="HTH-TYPE TRANSCRIPTIONAL ACTIVATOR RHAS"/>
    <property type="match status" value="1"/>
</dbReference>
<dbReference type="InterPro" id="IPR037923">
    <property type="entry name" value="HTH-like"/>
</dbReference>
<dbReference type="InterPro" id="IPR018062">
    <property type="entry name" value="HTH_AraC-typ_CS"/>
</dbReference>
<dbReference type="Pfam" id="PF12833">
    <property type="entry name" value="HTH_18"/>
    <property type="match status" value="1"/>
</dbReference>
<dbReference type="GO" id="GO:0043565">
    <property type="term" value="F:sequence-specific DNA binding"/>
    <property type="evidence" value="ECO:0007669"/>
    <property type="project" value="InterPro"/>
</dbReference>
<dbReference type="Pfam" id="PF02311">
    <property type="entry name" value="AraC_binding"/>
    <property type="match status" value="1"/>
</dbReference>
<keyword evidence="1" id="KW-0805">Transcription regulation</keyword>
<dbReference type="PROSITE" id="PS00041">
    <property type="entry name" value="HTH_ARAC_FAMILY_1"/>
    <property type="match status" value="1"/>
</dbReference>
<evidence type="ECO:0000259" key="4">
    <source>
        <dbReference type="PROSITE" id="PS01124"/>
    </source>
</evidence>
<evidence type="ECO:0000256" key="2">
    <source>
        <dbReference type="ARBA" id="ARBA00023125"/>
    </source>
</evidence>
<evidence type="ECO:0000313" key="6">
    <source>
        <dbReference type="Proteomes" id="UP000363661"/>
    </source>
</evidence>
<dbReference type="AlphaFoldDB" id="A0A564UA23"/>
<dbReference type="PANTHER" id="PTHR43280">
    <property type="entry name" value="ARAC-FAMILY TRANSCRIPTIONAL REGULATOR"/>
    <property type="match status" value="1"/>
</dbReference>
<dbReference type="Gene3D" id="1.10.10.60">
    <property type="entry name" value="Homeodomain-like"/>
    <property type="match status" value="2"/>
</dbReference>
<keyword evidence="2" id="KW-0238">DNA-binding</keyword>
<dbReference type="Gene3D" id="2.60.120.280">
    <property type="entry name" value="Regulatory protein AraC"/>
    <property type="match status" value="1"/>
</dbReference>
<reference evidence="5 6" key="1">
    <citation type="submission" date="2019-07" db="EMBL/GenBank/DDBJ databases">
        <authorList>
            <person name="Hibberd C M."/>
            <person name="Gehrig L. J."/>
            <person name="Chang H.-W."/>
            <person name="Venkatesh S."/>
        </authorList>
    </citation>
    <scope>NUCLEOTIDE SEQUENCE [LARGE SCALE GENOMIC DNA]</scope>
    <source>
        <strain evidence="5">Ruminococcus_torques_SSTS_Bg7063</strain>
    </source>
</reference>
<dbReference type="InterPro" id="IPR020449">
    <property type="entry name" value="Tscrpt_reg_AraC-type_HTH"/>
</dbReference>
<proteinExistence type="predicted"/>
<dbReference type="InterPro" id="IPR018060">
    <property type="entry name" value="HTH_AraC"/>
</dbReference>
<evidence type="ECO:0000256" key="3">
    <source>
        <dbReference type="ARBA" id="ARBA00023163"/>
    </source>
</evidence>
<organism evidence="5 6">
    <name type="scientific">[Ruminococcus] torques</name>
    <dbReference type="NCBI Taxonomy" id="33039"/>
    <lineage>
        <taxon>Bacteria</taxon>
        <taxon>Bacillati</taxon>
        <taxon>Bacillota</taxon>
        <taxon>Clostridia</taxon>
        <taxon>Lachnospirales</taxon>
        <taxon>Lachnospiraceae</taxon>
        <taxon>Mediterraneibacter</taxon>
    </lineage>
</organism>
<feature type="domain" description="HTH araC/xylS-type" evidence="4">
    <location>
        <begin position="226"/>
        <end position="324"/>
    </location>
</feature>
<keyword evidence="3" id="KW-0804">Transcription</keyword>
<accession>A0A564UA23</accession>
<evidence type="ECO:0000256" key="1">
    <source>
        <dbReference type="ARBA" id="ARBA00023015"/>
    </source>
</evidence>
<gene>
    <name evidence="5" type="primary">rhaS_4</name>
    <name evidence="5" type="ORF">RTSSTS7063_02208</name>
</gene>
<dbReference type="SUPFAM" id="SSF51215">
    <property type="entry name" value="Regulatory protein AraC"/>
    <property type="match status" value="1"/>
</dbReference>
<evidence type="ECO:0000313" key="5">
    <source>
        <dbReference type="EMBL" id="VUX16353.1"/>
    </source>
</evidence>
<dbReference type="SMART" id="SM00342">
    <property type="entry name" value="HTH_ARAC"/>
    <property type="match status" value="1"/>
</dbReference>